<sequence>MTRILLADDHQVVILGVRNVLERAPHYQIVGEATNAAELIRKTRELAPDVIVTDYNMPSDDGYGDGLALVQYLRRNFPAVRILIHTMITSPVIVASLYEEGVSGVVFKSRDLAEILTALGALERHQVYRSGPQPVSGNGLRGETQDAAARIARLSPKELEVLRHFLAGTSVGEIARIMNRSVKTTSTHKIAAMRKLEVETDHELVMFGVNHDLFK</sequence>
<feature type="domain" description="Response regulatory" evidence="5">
    <location>
        <begin position="3"/>
        <end position="123"/>
    </location>
</feature>
<evidence type="ECO:0000259" key="5">
    <source>
        <dbReference type="PROSITE" id="PS50110"/>
    </source>
</evidence>
<proteinExistence type="predicted"/>
<evidence type="ECO:0000256" key="2">
    <source>
        <dbReference type="ARBA" id="ARBA00023125"/>
    </source>
</evidence>
<dbReference type="Gene3D" id="3.40.50.2300">
    <property type="match status" value="1"/>
</dbReference>
<dbReference type="PROSITE" id="PS50043">
    <property type="entry name" value="HTH_LUXR_2"/>
    <property type="match status" value="1"/>
</dbReference>
<dbReference type="PROSITE" id="PS50110">
    <property type="entry name" value="RESPONSE_REGULATORY"/>
    <property type="match status" value="1"/>
</dbReference>
<dbReference type="Pfam" id="PF00196">
    <property type="entry name" value="GerE"/>
    <property type="match status" value="1"/>
</dbReference>
<dbReference type="SMART" id="SM00421">
    <property type="entry name" value="HTH_LUXR"/>
    <property type="match status" value="1"/>
</dbReference>
<dbReference type="Proteomes" id="UP000542405">
    <property type="component" value="Unassembled WGS sequence"/>
</dbReference>
<accession>A0A848NFU7</accession>
<dbReference type="CDD" id="cd17535">
    <property type="entry name" value="REC_NarL-like"/>
    <property type="match status" value="1"/>
</dbReference>
<feature type="modified residue" description="4-aspartylphosphate" evidence="3">
    <location>
        <position position="54"/>
    </location>
</feature>
<dbReference type="PANTHER" id="PTHR43214">
    <property type="entry name" value="TWO-COMPONENT RESPONSE REGULATOR"/>
    <property type="match status" value="1"/>
</dbReference>
<dbReference type="GO" id="GO:0003677">
    <property type="term" value="F:DNA binding"/>
    <property type="evidence" value="ECO:0007669"/>
    <property type="project" value="UniProtKB-KW"/>
</dbReference>
<dbReference type="PRINTS" id="PR00038">
    <property type="entry name" value="HTHLUXR"/>
</dbReference>
<dbReference type="InterPro" id="IPR058245">
    <property type="entry name" value="NreC/VraR/RcsB-like_REC"/>
</dbReference>
<dbReference type="SMART" id="SM00448">
    <property type="entry name" value="REC"/>
    <property type="match status" value="1"/>
</dbReference>
<feature type="domain" description="HTH luxR-type" evidence="4">
    <location>
        <begin position="147"/>
        <end position="212"/>
    </location>
</feature>
<dbReference type="AlphaFoldDB" id="A0A848NFU7"/>
<evidence type="ECO:0000256" key="1">
    <source>
        <dbReference type="ARBA" id="ARBA00022553"/>
    </source>
</evidence>
<dbReference type="InterPro" id="IPR016032">
    <property type="entry name" value="Sig_transdc_resp-reg_C-effctor"/>
</dbReference>
<organism evidence="6 7">
    <name type="scientific">Achromobacter ruhlandii</name>
    <dbReference type="NCBI Taxonomy" id="72557"/>
    <lineage>
        <taxon>Bacteria</taxon>
        <taxon>Pseudomonadati</taxon>
        <taxon>Pseudomonadota</taxon>
        <taxon>Betaproteobacteria</taxon>
        <taxon>Burkholderiales</taxon>
        <taxon>Alcaligenaceae</taxon>
        <taxon>Achromobacter</taxon>
    </lineage>
</organism>
<keyword evidence="1 3" id="KW-0597">Phosphoprotein</keyword>
<dbReference type="SUPFAM" id="SSF46894">
    <property type="entry name" value="C-terminal effector domain of the bipartite response regulators"/>
    <property type="match status" value="1"/>
</dbReference>
<gene>
    <name evidence="6" type="ORF">HGQ98_06080</name>
</gene>
<dbReference type="EMBL" id="JABBZE010000035">
    <property type="protein sequence ID" value="NMU89441.1"/>
    <property type="molecule type" value="Genomic_DNA"/>
</dbReference>
<dbReference type="GO" id="GO:0000160">
    <property type="term" value="P:phosphorelay signal transduction system"/>
    <property type="evidence" value="ECO:0007669"/>
    <property type="project" value="InterPro"/>
</dbReference>
<dbReference type="SUPFAM" id="SSF52172">
    <property type="entry name" value="CheY-like"/>
    <property type="match status" value="1"/>
</dbReference>
<dbReference type="InterPro" id="IPR000792">
    <property type="entry name" value="Tscrpt_reg_LuxR_C"/>
</dbReference>
<dbReference type="CDD" id="cd06170">
    <property type="entry name" value="LuxR_C_like"/>
    <property type="match status" value="1"/>
</dbReference>
<dbReference type="Pfam" id="PF00072">
    <property type="entry name" value="Response_reg"/>
    <property type="match status" value="1"/>
</dbReference>
<evidence type="ECO:0000259" key="4">
    <source>
        <dbReference type="PROSITE" id="PS50043"/>
    </source>
</evidence>
<dbReference type="InterPro" id="IPR001789">
    <property type="entry name" value="Sig_transdc_resp-reg_receiver"/>
</dbReference>
<evidence type="ECO:0000313" key="6">
    <source>
        <dbReference type="EMBL" id="NMU89441.1"/>
    </source>
</evidence>
<dbReference type="RefSeq" id="WP_169536105.1">
    <property type="nucleotide sequence ID" value="NZ_JABBZE010000035.1"/>
</dbReference>
<protein>
    <submittedName>
        <fullName evidence="6">Response regulator transcription factor</fullName>
    </submittedName>
</protein>
<dbReference type="PANTHER" id="PTHR43214:SF17">
    <property type="entry name" value="TRANSCRIPTIONAL REGULATORY PROTEIN RCSB"/>
    <property type="match status" value="1"/>
</dbReference>
<evidence type="ECO:0000256" key="3">
    <source>
        <dbReference type="PROSITE-ProRule" id="PRU00169"/>
    </source>
</evidence>
<name>A0A848NFU7_9BURK</name>
<dbReference type="InterPro" id="IPR011006">
    <property type="entry name" value="CheY-like_superfamily"/>
</dbReference>
<dbReference type="InterPro" id="IPR039420">
    <property type="entry name" value="WalR-like"/>
</dbReference>
<dbReference type="GO" id="GO:0006355">
    <property type="term" value="P:regulation of DNA-templated transcription"/>
    <property type="evidence" value="ECO:0007669"/>
    <property type="project" value="InterPro"/>
</dbReference>
<keyword evidence="2" id="KW-0238">DNA-binding</keyword>
<comment type="caution">
    <text evidence="6">The sequence shown here is derived from an EMBL/GenBank/DDBJ whole genome shotgun (WGS) entry which is preliminary data.</text>
</comment>
<evidence type="ECO:0000313" key="7">
    <source>
        <dbReference type="Proteomes" id="UP000542405"/>
    </source>
</evidence>
<reference evidence="6 7" key="1">
    <citation type="submission" date="2020-04" db="EMBL/GenBank/DDBJ databases">
        <title>Achromobacter ruhlandii genome sequencing and assembly.</title>
        <authorList>
            <person name="Martins R.C.R."/>
            <person name="Perdigao-Neto L.V."/>
            <person name="Levin A.S.S."/>
            <person name="Costa S.F."/>
        </authorList>
    </citation>
    <scope>NUCLEOTIDE SEQUENCE [LARGE SCALE GENOMIC DNA]</scope>
    <source>
        <strain evidence="6 7">9035ralo</strain>
    </source>
</reference>